<dbReference type="GO" id="GO:0004413">
    <property type="term" value="F:homoserine kinase activity"/>
    <property type="evidence" value="ECO:0007669"/>
    <property type="project" value="UniProtKB-EC"/>
</dbReference>
<dbReference type="Pfam" id="PF08544">
    <property type="entry name" value="GHMP_kinases_C"/>
    <property type="match status" value="1"/>
</dbReference>
<proteinExistence type="inferred from homology"/>
<evidence type="ECO:0000256" key="2">
    <source>
        <dbReference type="ARBA" id="ARBA00022679"/>
    </source>
</evidence>
<keyword evidence="12" id="KW-1185">Reference proteome</keyword>
<dbReference type="InterPro" id="IPR006204">
    <property type="entry name" value="GHMP_kinase_N_dom"/>
</dbReference>
<dbReference type="NCBIfam" id="TIGR00191">
    <property type="entry name" value="thrB"/>
    <property type="match status" value="1"/>
</dbReference>
<keyword evidence="4 7" id="KW-0547">Nucleotide-binding</keyword>
<dbReference type="EMBL" id="JBHTOP010000024">
    <property type="protein sequence ID" value="MFD1672278.1"/>
    <property type="molecule type" value="Genomic_DNA"/>
</dbReference>
<dbReference type="SUPFAM" id="SSF54211">
    <property type="entry name" value="Ribosomal protein S5 domain 2-like"/>
    <property type="match status" value="1"/>
</dbReference>
<dbReference type="InterPro" id="IPR014721">
    <property type="entry name" value="Ribsml_uS5_D2-typ_fold_subgr"/>
</dbReference>
<keyword evidence="5 7" id="KW-0418">Kinase</keyword>
<dbReference type="PRINTS" id="PR00958">
    <property type="entry name" value="HOMSERKINASE"/>
</dbReference>
<dbReference type="SUPFAM" id="SSF55060">
    <property type="entry name" value="GHMP Kinase, C-terminal domain"/>
    <property type="match status" value="1"/>
</dbReference>
<evidence type="ECO:0000256" key="6">
    <source>
        <dbReference type="ARBA" id="ARBA00022840"/>
    </source>
</evidence>
<dbReference type="HAMAP" id="MF_00384">
    <property type="entry name" value="Homoser_kinase"/>
    <property type="match status" value="1"/>
</dbReference>
<dbReference type="InterPro" id="IPR036554">
    <property type="entry name" value="GHMP_kinase_C_sf"/>
</dbReference>
<evidence type="ECO:0000256" key="7">
    <source>
        <dbReference type="HAMAP-Rule" id="MF_00384"/>
    </source>
</evidence>
<keyword evidence="1 7" id="KW-0028">Amino-acid biosynthesis</keyword>
<evidence type="ECO:0000256" key="1">
    <source>
        <dbReference type="ARBA" id="ARBA00022605"/>
    </source>
</evidence>
<feature type="domain" description="GHMP kinase C-terminal" evidence="10">
    <location>
        <begin position="192"/>
        <end position="267"/>
    </location>
</feature>
<keyword evidence="6 7" id="KW-0067">ATP-binding</keyword>
<keyword evidence="2 7" id="KW-0808">Transferase</keyword>
<comment type="catalytic activity">
    <reaction evidence="7">
        <text>L-homoserine + ATP = O-phospho-L-homoserine + ADP + H(+)</text>
        <dbReference type="Rhea" id="RHEA:13985"/>
        <dbReference type="ChEBI" id="CHEBI:15378"/>
        <dbReference type="ChEBI" id="CHEBI:30616"/>
        <dbReference type="ChEBI" id="CHEBI:57476"/>
        <dbReference type="ChEBI" id="CHEBI:57590"/>
        <dbReference type="ChEBI" id="CHEBI:456216"/>
        <dbReference type="EC" id="2.7.1.39"/>
    </reaction>
</comment>
<dbReference type="Proteomes" id="UP001597267">
    <property type="component" value="Unassembled WGS sequence"/>
</dbReference>
<dbReference type="PANTHER" id="PTHR20861:SF1">
    <property type="entry name" value="HOMOSERINE KINASE"/>
    <property type="match status" value="1"/>
</dbReference>
<dbReference type="Gene3D" id="3.30.230.10">
    <property type="match status" value="1"/>
</dbReference>
<reference evidence="12" key="1">
    <citation type="journal article" date="2019" name="Int. J. Syst. Evol. Microbiol.">
        <title>The Global Catalogue of Microorganisms (GCM) 10K type strain sequencing project: providing services to taxonomists for standard genome sequencing and annotation.</title>
        <authorList>
            <consortium name="The Broad Institute Genomics Platform"/>
            <consortium name="The Broad Institute Genome Sequencing Center for Infectious Disease"/>
            <person name="Wu L."/>
            <person name="Ma J."/>
        </authorList>
    </citation>
    <scope>NUCLEOTIDE SEQUENCE [LARGE SCALE GENOMIC DNA]</scope>
    <source>
        <strain evidence="12">CCM 8896</strain>
    </source>
</reference>
<evidence type="ECO:0000313" key="11">
    <source>
        <dbReference type="EMBL" id="MFD1672278.1"/>
    </source>
</evidence>
<dbReference type="InterPro" id="IPR000870">
    <property type="entry name" value="Homoserine_kinase"/>
</dbReference>
<keyword evidence="7" id="KW-0963">Cytoplasm</keyword>
<evidence type="ECO:0000256" key="5">
    <source>
        <dbReference type="ARBA" id="ARBA00022777"/>
    </source>
</evidence>
<evidence type="ECO:0000256" key="8">
    <source>
        <dbReference type="NCBIfam" id="TIGR00191"/>
    </source>
</evidence>
<feature type="binding site" evidence="7">
    <location>
        <begin position="79"/>
        <end position="89"/>
    </location>
    <ligand>
        <name>ATP</name>
        <dbReference type="ChEBI" id="CHEBI:30616"/>
    </ligand>
</feature>
<evidence type="ECO:0000256" key="3">
    <source>
        <dbReference type="ARBA" id="ARBA00022697"/>
    </source>
</evidence>
<comment type="subcellular location">
    <subcellularLocation>
        <location evidence="7">Cytoplasm</location>
    </subcellularLocation>
</comment>
<evidence type="ECO:0000256" key="4">
    <source>
        <dbReference type="ARBA" id="ARBA00022741"/>
    </source>
</evidence>
<keyword evidence="3 7" id="KW-0791">Threonine biosynthesis</keyword>
<comment type="function">
    <text evidence="7">Catalyzes the ATP-dependent phosphorylation of L-homoserine to L-homoserine phosphate.</text>
</comment>
<comment type="similarity">
    <text evidence="7">Belongs to the GHMP kinase family. Homoserine kinase subfamily.</text>
</comment>
<comment type="caution">
    <text evidence="11">The sequence shown here is derived from an EMBL/GenBank/DDBJ whole genome shotgun (WGS) entry which is preliminary data.</text>
</comment>
<dbReference type="EC" id="2.7.1.39" evidence="7 8"/>
<accession>A0ABW4J9L1</accession>
<evidence type="ECO:0000259" key="10">
    <source>
        <dbReference type="Pfam" id="PF08544"/>
    </source>
</evidence>
<organism evidence="11 12">
    <name type="scientific">Agrilactobacillus yilanensis</name>
    <dbReference type="NCBI Taxonomy" id="2485997"/>
    <lineage>
        <taxon>Bacteria</taxon>
        <taxon>Bacillati</taxon>
        <taxon>Bacillota</taxon>
        <taxon>Bacilli</taxon>
        <taxon>Lactobacillales</taxon>
        <taxon>Lactobacillaceae</taxon>
        <taxon>Agrilactobacillus</taxon>
    </lineage>
</organism>
<feature type="domain" description="GHMP kinase N-terminal" evidence="9">
    <location>
        <begin position="72"/>
        <end position="131"/>
    </location>
</feature>
<gene>
    <name evidence="7 11" type="primary">thrB</name>
    <name evidence="11" type="ORF">ACFQ5M_09230</name>
</gene>
<dbReference type="PANTHER" id="PTHR20861">
    <property type="entry name" value="HOMOSERINE/4-DIPHOSPHOCYTIDYL-2-C-METHYL-D-ERYTHRITOL KINASE"/>
    <property type="match status" value="1"/>
</dbReference>
<sequence length="288" mass="30688">MKIQVPATTANLGAGIDSCGLALSLYMTIQVGPETVEWIVKHNLPATIPTDYTNILVQTIQQIAPNVMPHLLIVNSDIPTERGLGSSAAAVVAGVELANRLGNLHMTIEEKIATAVTIEGHPDNVAPAFRGNFVTAAVVDDNVYSVRHIFPEASIIADIPNKQLPSFESRSVLPESIAYDRAILGSAISNVMIAALISGDLELAGPMMEADTLQESYRNQFVPDLARKRQIAKDLGAYATFISGAGPAIITVCPDDKAKAIIAAIKQATNDNDTYLNLSVDKDGLQVF</sequence>
<dbReference type="Gene3D" id="3.30.70.890">
    <property type="entry name" value="GHMP kinase, C-terminal domain"/>
    <property type="match status" value="1"/>
</dbReference>
<dbReference type="PIRSF" id="PIRSF000676">
    <property type="entry name" value="Homoser_kin"/>
    <property type="match status" value="1"/>
</dbReference>
<evidence type="ECO:0000313" key="12">
    <source>
        <dbReference type="Proteomes" id="UP001597267"/>
    </source>
</evidence>
<evidence type="ECO:0000259" key="9">
    <source>
        <dbReference type="Pfam" id="PF00288"/>
    </source>
</evidence>
<comment type="pathway">
    <text evidence="7">Amino-acid biosynthesis; L-threonine biosynthesis; L-threonine from L-aspartate: step 4/5.</text>
</comment>
<dbReference type="InterPro" id="IPR013750">
    <property type="entry name" value="GHMP_kinase_C_dom"/>
</dbReference>
<protein>
    <recommendedName>
        <fullName evidence="7 8">Homoserine kinase</fullName>
        <shortName evidence="7">HK</shortName>
        <shortName evidence="7">HSK</shortName>
        <ecNumber evidence="7 8">2.7.1.39</ecNumber>
    </recommendedName>
</protein>
<name>A0ABW4J9L1_9LACO</name>
<dbReference type="RefSeq" id="WP_125715964.1">
    <property type="nucleotide sequence ID" value="NZ_JBHTOP010000024.1"/>
</dbReference>
<dbReference type="Pfam" id="PF00288">
    <property type="entry name" value="GHMP_kinases_N"/>
    <property type="match status" value="1"/>
</dbReference>
<dbReference type="InterPro" id="IPR020568">
    <property type="entry name" value="Ribosomal_Su5_D2-typ_SF"/>
</dbReference>